<feature type="compositionally biased region" description="Polar residues" evidence="1">
    <location>
        <begin position="1"/>
        <end position="17"/>
    </location>
</feature>
<dbReference type="Proteomes" id="UP000663864">
    <property type="component" value="Unassembled WGS sequence"/>
</dbReference>
<dbReference type="GO" id="GO:0003950">
    <property type="term" value="F:NAD+ poly-ADP-ribosyltransferase activity"/>
    <property type="evidence" value="ECO:0007669"/>
    <property type="project" value="InterPro"/>
</dbReference>
<reference evidence="3" key="1">
    <citation type="submission" date="2021-02" db="EMBL/GenBank/DDBJ databases">
        <authorList>
            <person name="Nowell W R."/>
        </authorList>
    </citation>
    <scope>NUCLEOTIDE SEQUENCE</scope>
</reference>
<feature type="region of interest" description="Disordered" evidence="1">
    <location>
        <begin position="1"/>
        <end position="29"/>
    </location>
</feature>
<dbReference type="InterPro" id="IPR012317">
    <property type="entry name" value="Poly(ADP-ribose)pol_cat_dom"/>
</dbReference>
<protein>
    <recommendedName>
        <fullName evidence="2">PARP catalytic domain-containing protein</fullName>
    </recommendedName>
</protein>
<evidence type="ECO:0000313" key="4">
    <source>
        <dbReference type="Proteomes" id="UP000663864"/>
    </source>
</evidence>
<comment type="caution">
    <text evidence="3">The sequence shown here is derived from an EMBL/GenBank/DDBJ whole genome shotgun (WGS) entry which is preliminary data.</text>
</comment>
<organism evidence="3 4">
    <name type="scientific">Rotaria sordida</name>
    <dbReference type="NCBI Taxonomy" id="392033"/>
    <lineage>
        <taxon>Eukaryota</taxon>
        <taxon>Metazoa</taxon>
        <taxon>Spiralia</taxon>
        <taxon>Gnathifera</taxon>
        <taxon>Rotifera</taxon>
        <taxon>Eurotatoria</taxon>
        <taxon>Bdelloidea</taxon>
        <taxon>Philodinida</taxon>
        <taxon>Philodinidae</taxon>
        <taxon>Rotaria</taxon>
    </lineage>
</organism>
<evidence type="ECO:0000313" key="3">
    <source>
        <dbReference type="EMBL" id="CAF1320403.1"/>
    </source>
</evidence>
<accession>A0A815F9C3</accession>
<gene>
    <name evidence="3" type="ORF">ZHD862_LOCUS28978</name>
</gene>
<proteinExistence type="predicted"/>
<dbReference type="AlphaFoldDB" id="A0A815F9C3"/>
<name>A0A815F9C3_9BILA</name>
<evidence type="ECO:0000256" key="1">
    <source>
        <dbReference type="SAM" id="MobiDB-lite"/>
    </source>
</evidence>
<dbReference type="EMBL" id="CAJNOT010002488">
    <property type="protein sequence ID" value="CAF1320403.1"/>
    <property type="molecule type" value="Genomic_DNA"/>
</dbReference>
<dbReference type="Gene3D" id="3.90.228.10">
    <property type="match status" value="1"/>
</dbReference>
<dbReference type="Pfam" id="PF00644">
    <property type="entry name" value="PARP"/>
    <property type="match status" value="1"/>
</dbReference>
<evidence type="ECO:0000259" key="2">
    <source>
        <dbReference type="Pfam" id="PF00644"/>
    </source>
</evidence>
<sequence>MFLGQMETNEARQTQPAFQPKLNDENSREERQRVLERLDKFCKQVTHNRRVRIVRMWHGCKKAILPNLLSNGFAALGTLDDGWYGKAMYFTSSAKYATRYCGETGGCLIMCYILLLNPFPVVAADAPLTVSPTSFRFYGKGNNKNYQCHYIPVIPVGGSDTWDYRPPTSGTDDAMYHELVVFQEANILPQIVIHFKDGEIIMFNTNDNSKGKKCFPGHRAAILSMCVNDDNDLVVM</sequence>
<feature type="domain" description="PARP catalytic" evidence="2">
    <location>
        <begin position="39"/>
        <end position="196"/>
    </location>
</feature>
<dbReference type="SUPFAM" id="SSF56399">
    <property type="entry name" value="ADP-ribosylation"/>
    <property type="match status" value="1"/>
</dbReference>